<gene>
    <name evidence="1" type="ORF">DPMN_081482</name>
</gene>
<reference evidence="1" key="1">
    <citation type="journal article" date="2019" name="bioRxiv">
        <title>The Genome of the Zebra Mussel, Dreissena polymorpha: A Resource for Invasive Species Research.</title>
        <authorList>
            <person name="McCartney M.A."/>
            <person name="Auch B."/>
            <person name="Kono T."/>
            <person name="Mallez S."/>
            <person name="Zhang Y."/>
            <person name="Obille A."/>
            <person name="Becker A."/>
            <person name="Abrahante J.E."/>
            <person name="Garbe J."/>
            <person name="Badalamenti J.P."/>
            <person name="Herman A."/>
            <person name="Mangelson H."/>
            <person name="Liachko I."/>
            <person name="Sullivan S."/>
            <person name="Sone E.D."/>
            <person name="Koren S."/>
            <person name="Silverstein K.A.T."/>
            <person name="Beckman K.B."/>
            <person name="Gohl D.M."/>
        </authorList>
    </citation>
    <scope>NUCLEOTIDE SEQUENCE</scope>
    <source>
        <strain evidence="1">Duluth1</strain>
        <tissue evidence="1">Whole animal</tissue>
    </source>
</reference>
<name>A0A9D4BHT8_DREPO</name>
<dbReference type="EMBL" id="JAIWYP010000016">
    <property type="protein sequence ID" value="KAH3694043.1"/>
    <property type="molecule type" value="Genomic_DNA"/>
</dbReference>
<organism evidence="1 2">
    <name type="scientific">Dreissena polymorpha</name>
    <name type="common">Zebra mussel</name>
    <name type="synonym">Mytilus polymorpha</name>
    <dbReference type="NCBI Taxonomy" id="45954"/>
    <lineage>
        <taxon>Eukaryota</taxon>
        <taxon>Metazoa</taxon>
        <taxon>Spiralia</taxon>
        <taxon>Lophotrochozoa</taxon>
        <taxon>Mollusca</taxon>
        <taxon>Bivalvia</taxon>
        <taxon>Autobranchia</taxon>
        <taxon>Heteroconchia</taxon>
        <taxon>Euheterodonta</taxon>
        <taxon>Imparidentia</taxon>
        <taxon>Neoheterodontei</taxon>
        <taxon>Myida</taxon>
        <taxon>Dreissenoidea</taxon>
        <taxon>Dreissenidae</taxon>
        <taxon>Dreissena</taxon>
    </lineage>
</organism>
<accession>A0A9D4BHT8</accession>
<protein>
    <submittedName>
        <fullName evidence="1">Uncharacterized protein</fullName>
    </submittedName>
</protein>
<evidence type="ECO:0000313" key="1">
    <source>
        <dbReference type="EMBL" id="KAH3694043.1"/>
    </source>
</evidence>
<sequence length="161" mass="16846">MLPAVPDVVRDPGMVIGKITEGDHGDPVCVDVLRVQRVAVQSAEAANREAAEVAQGGAIGQAVGEMAETATGDKAKPTAGHVDRLVSPWKTAGTVRPVVISPRQTVGAGRPVMALHRKTAGSVRPDTEWPRVTAEGAAHPDPELHRTKEGRMNFEGLLGVA</sequence>
<keyword evidence="2" id="KW-1185">Reference proteome</keyword>
<dbReference type="AlphaFoldDB" id="A0A9D4BHT8"/>
<dbReference type="Proteomes" id="UP000828390">
    <property type="component" value="Unassembled WGS sequence"/>
</dbReference>
<reference evidence="1" key="2">
    <citation type="submission" date="2020-11" db="EMBL/GenBank/DDBJ databases">
        <authorList>
            <person name="McCartney M.A."/>
            <person name="Auch B."/>
            <person name="Kono T."/>
            <person name="Mallez S."/>
            <person name="Becker A."/>
            <person name="Gohl D.M."/>
            <person name="Silverstein K.A.T."/>
            <person name="Koren S."/>
            <person name="Bechman K.B."/>
            <person name="Herman A."/>
            <person name="Abrahante J.E."/>
            <person name="Garbe J."/>
        </authorList>
    </citation>
    <scope>NUCLEOTIDE SEQUENCE</scope>
    <source>
        <strain evidence="1">Duluth1</strain>
        <tissue evidence="1">Whole animal</tissue>
    </source>
</reference>
<evidence type="ECO:0000313" key="2">
    <source>
        <dbReference type="Proteomes" id="UP000828390"/>
    </source>
</evidence>
<proteinExistence type="predicted"/>
<comment type="caution">
    <text evidence="1">The sequence shown here is derived from an EMBL/GenBank/DDBJ whole genome shotgun (WGS) entry which is preliminary data.</text>
</comment>